<dbReference type="OrthoDB" id="949132at2"/>
<dbReference type="PANTHER" id="PTHR34846:SF11">
    <property type="entry name" value="4-CARBOXYMUCONOLACTONE DECARBOXYLASE FAMILY PROTEIN (AFU_ORTHOLOGUE AFUA_6G11590)"/>
    <property type="match status" value="1"/>
</dbReference>
<comment type="caution">
    <text evidence="2">The sequence shown here is derived from an EMBL/GenBank/DDBJ whole genome shotgun (WGS) entry which is preliminary data.</text>
</comment>
<dbReference type="Gene3D" id="1.20.1290.10">
    <property type="entry name" value="AhpD-like"/>
    <property type="match status" value="1"/>
</dbReference>
<dbReference type="InterPro" id="IPR029032">
    <property type="entry name" value="AhpD-like"/>
</dbReference>
<dbReference type="Pfam" id="PF02627">
    <property type="entry name" value="CMD"/>
    <property type="match status" value="1"/>
</dbReference>
<dbReference type="AlphaFoldDB" id="A0A2T0TH34"/>
<dbReference type="GO" id="GO:0051920">
    <property type="term" value="F:peroxiredoxin activity"/>
    <property type="evidence" value="ECO:0007669"/>
    <property type="project" value="InterPro"/>
</dbReference>
<organism evidence="2 3">
    <name type="scientific">Umezawaea tangerina</name>
    <dbReference type="NCBI Taxonomy" id="84725"/>
    <lineage>
        <taxon>Bacteria</taxon>
        <taxon>Bacillati</taxon>
        <taxon>Actinomycetota</taxon>
        <taxon>Actinomycetes</taxon>
        <taxon>Pseudonocardiales</taxon>
        <taxon>Pseudonocardiaceae</taxon>
        <taxon>Umezawaea</taxon>
    </lineage>
</organism>
<dbReference type="InterPro" id="IPR003779">
    <property type="entry name" value="CMD-like"/>
</dbReference>
<dbReference type="Proteomes" id="UP000239494">
    <property type="component" value="Unassembled WGS sequence"/>
</dbReference>
<feature type="domain" description="Carboxymuconolactone decarboxylase-like" evidence="1">
    <location>
        <begin position="55"/>
        <end position="122"/>
    </location>
</feature>
<sequence length="194" mass="21095">MTRLPRPVPADLDADQRALYDTITGGPRARGPQRFRLTDDDGRLNGPFNAMLVAPPLGHALQGLGAAIRYETTLDVRVRELAILAVAGKWDSAFERHGHEPIARDAGVSEDQLAALRAFTMPSDLADDAERCALDVVFALLREEDLDDAAYAEAVSTIGNRMVFELTALVGYYATLALQLRVFRVSPPAESGHP</sequence>
<proteinExistence type="predicted"/>
<protein>
    <submittedName>
        <fullName evidence="2">4-carboxymuconolactone decarboxylase</fullName>
    </submittedName>
</protein>
<evidence type="ECO:0000259" key="1">
    <source>
        <dbReference type="Pfam" id="PF02627"/>
    </source>
</evidence>
<dbReference type="RefSeq" id="WP_106186838.1">
    <property type="nucleotide sequence ID" value="NZ_PVTF01000002.1"/>
</dbReference>
<dbReference type="PANTHER" id="PTHR34846">
    <property type="entry name" value="4-CARBOXYMUCONOLACTONE DECARBOXYLASE FAMILY PROTEIN (AFU_ORTHOLOGUE AFUA_6G11590)"/>
    <property type="match status" value="1"/>
</dbReference>
<name>A0A2T0TH34_9PSEU</name>
<evidence type="ECO:0000313" key="3">
    <source>
        <dbReference type="Proteomes" id="UP000239494"/>
    </source>
</evidence>
<dbReference type="EMBL" id="PVTF01000002">
    <property type="protein sequence ID" value="PRY45004.1"/>
    <property type="molecule type" value="Genomic_DNA"/>
</dbReference>
<dbReference type="SUPFAM" id="SSF69118">
    <property type="entry name" value="AhpD-like"/>
    <property type="match status" value="1"/>
</dbReference>
<accession>A0A2T0TH34</accession>
<keyword evidence="3" id="KW-1185">Reference proteome</keyword>
<evidence type="ECO:0000313" key="2">
    <source>
        <dbReference type="EMBL" id="PRY45004.1"/>
    </source>
</evidence>
<reference evidence="2 3" key="1">
    <citation type="submission" date="2018-03" db="EMBL/GenBank/DDBJ databases">
        <title>Genomic Encyclopedia of Archaeal and Bacterial Type Strains, Phase II (KMG-II): from individual species to whole genera.</title>
        <authorList>
            <person name="Goeker M."/>
        </authorList>
    </citation>
    <scope>NUCLEOTIDE SEQUENCE [LARGE SCALE GENOMIC DNA]</scope>
    <source>
        <strain evidence="2 3">DSM 44720</strain>
    </source>
</reference>
<gene>
    <name evidence="2" type="ORF">CLV43_102569</name>
</gene>